<evidence type="ECO:0000313" key="3">
    <source>
        <dbReference type="Proteomes" id="UP000194127"/>
    </source>
</evidence>
<dbReference type="Proteomes" id="UP000194127">
    <property type="component" value="Unassembled WGS sequence"/>
</dbReference>
<dbReference type="RefSeq" id="XP_024343963.1">
    <property type="nucleotide sequence ID" value="XM_024477286.1"/>
</dbReference>
<organism evidence="2 3">
    <name type="scientific">Postia placenta MAD-698-R-SB12</name>
    <dbReference type="NCBI Taxonomy" id="670580"/>
    <lineage>
        <taxon>Eukaryota</taxon>
        <taxon>Fungi</taxon>
        <taxon>Dikarya</taxon>
        <taxon>Basidiomycota</taxon>
        <taxon>Agaricomycotina</taxon>
        <taxon>Agaricomycetes</taxon>
        <taxon>Polyporales</taxon>
        <taxon>Adustoporiaceae</taxon>
        <taxon>Rhodonia</taxon>
    </lineage>
</organism>
<dbReference type="GeneID" id="36322236"/>
<reference evidence="2 3" key="1">
    <citation type="submission" date="2017-04" db="EMBL/GenBank/DDBJ databases">
        <title>Genome Sequence of the Model Brown-Rot Fungus Postia placenta SB12.</title>
        <authorList>
            <consortium name="DOE Joint Genome Institute"/>
            <person name="Gaskell J."/>
            <person name="Kersten P."/>
            <person name="Larrondo L.F."/>
            <person name="Canessa P."/>
            <person name="Martinez D."/>
            <person name="Hibbett D."/>
            <person name="Schmoll M."/>
            <person name="Kubicek C.P."/>
            <person name="Martinez A.T."/>
            <person name="Yadav J."/>
            <person name="Master E."/>
            <person name="Magnuson J.K."/>
            <person name="James T."/>
            <person name="Yaver D."/>
            <person name="Berka R."/>
            <person name="Labutti K."/>
            <person name="Lipzen A."/>
            <person name="Aerts A."/>
            <person name="Barry K."/>
            <person name="Henrissat B."/>
            <person name="Blanchette R."/>
            <person name="Grigoriev I."/>
            <person name="Cullen D."/>
        </authorList>
    </citation>
    <scope>NUCLEOTIDE SEQUENCE [LARGE SCALE GENOMIC DNA]</scope>
    <source>
        <strain evidence="2 3">MAD-698-R-SB12</strain>
    </source>
</reference>
<keyword evidence="1" id="KW-0732">Signal</keyword>
<dbReference type="AlphaFoldDB" id="A0A1X6NEV8"/>
<gene>
    <name evidence="2" type="ORF">POSPLADRAFT_1037886</name>
</gene>
<accession>A0A1X6NEV8</accession>
<protein>
    <submittedName>
        <fullName evidence="2">Uncharacterized protein</fullName>
    </submittedName>
</protein>
<sequence length="82" mass="9195">MATDNSGALLVLLLLGLILFAALAWCMVSSCLGRSFAEALRELWDTLILSAQSDTRPTQWRSRRNWDDSGELFELEHRGRAA</sequence>
<name>A0A1X6NEV8_9APHY</name>
<keyword evidence="3" id="KW-1185">Reference proteome</keyword>
<dbReference type="EMBL" id="KZ110591">
    <property type="protein sequence ID" value="OSX67169.1"/>
    <property type="molecule type" value="Genomic_DNA"/>
</dbReference>
<dbReference type="OrthoDB" id="2747602at2759"/>
<evidence type="ECO:0000256" key="1">
    <source>
        <dbReference type="SAM" id="SignalP"/>
    </source>
</evidence>
<proteinExistence type="predicted"/>
<evidence type="ECO:0000313" key="2">
    <source>
        <dbReference type="EMBL" id="OSX67169.1"/>
    </source>
</evidence>
<feature type="signal peptide" evidence="1">
    <location>
        <begin position="1"/>
        <end position="24"/>
    </location>
</feature>
<feature type="chain" id="PRO_5010887390" evidence="1">
    <location>
        <begin position="25"/>
        <end position="82"/>
    </location>
</feature>